<protein>
    <submittedName>
        <fullName evidence="2">Uncharacterized protein</fullName>
    </submittedName>
</protein>
<evidence type="ECO:0000256" key="1">
    <source>
        <dbReference type="SAM" id="MobiDB-lite"/>
    </source>
</evidence>
<dbReference type="EMBL" id="JACMRX010000006">
    <property type="protein sequence ID" value="KAF7987938.1"/>
    <property type="molecule type" value="Genomic_DNA"/>
</dbReference>
<name>A0A834XKJ3_APHGI</name>
<feature type="compositionally biased region" description="Basic and acidic residues" evidence="1">
    <location>
        <begin position="60"/>
        <end position="76"/>
    </location>
</feature>
<evidence type="ECO:0000313" key="2">
    <source>
        <dbReference type="EMBL" id="KAF7987938.1"/>
    </source>
</evidence>
<organism evidence="2 3">
    <name type="scientific">Aphidius gifuensis</name>
    <name type="common">Parasitoid wasp</name>
    <dbReference type="NCBI Taxonomy" id="684658"/>
    <lineage>
        <taxon>Eukaryota</taxon>
        <taxon>Metazoa</taxon>
        <taxon>Ecdysozoa</taxon>
        <taxon>Arthropoda</taxon>
        <taxon>Hexapoda</taxon>
        <taxon>Insecta</taxon>
        <taxon>Pterygota</taxon>
        <taxon>Neoptera</taxon>
        <taxon>Endopterygota</taxon>
        <taxon>Hymenoptera</taxon>
        <taxon>Apocrita</taxon>
        <taxon>Ichneumonoidea</taxon>
        <taxon>Braconidae</taxon>
        <taxon>Aphidiinae</taxon>
        <taxon>Aphidius</taxon>
    </lineage>
</organism>
<dbReference type="OrthoDB" id="7551987at2759"/>
<dbReference type="AlphaFoldDB" id="A0A834XKJ3"/>
<reference evidence="2 3" key="1">
    <citation type="submission" date="2020-08" db="EMBL/GenBank/DDBJ databases">
        <title>Aphidius gifuensis genome sequencing and assembly.</title>
        <authorList>
            <person name="Du Z."/>
        </authorList>
    </citation>
    <scope>NUCLEOTIDE SEQUENCE [LARGE SCALE GENOMIC DNA]</scope>
    <source>
        <strain evidence="2">YNYX2018</strain>
        <tissue evidence="2">Adults</tissue>
    </source>
</reference>
<dbReference type="Proteomes" id="UP000639338">
    <property type="component" value="Unassembled WGS sequence"/>
</dbReference>
<proteinExistence type="predicted"/>
<feature type="region of interest" description="Disordered" evidence="1">
    <location>
        <begin position="60"/>
        <end position="85"/>
    </location>
</feature>
<evidence type="ECO:0000313" key="3">
    <source>
        <dbReference type="Proteomes" id="UP000639338"/>
    </source>
</evidence>
<gene>
    <name evidence="2" type="ORF">HCN44_003801</name>
</gene>
<feature type="region of interest" description="Disordered" evidence="1">
    <location>
        <begin position="99"/>
        <end position="139"/>
    </location>
</feature>
<comment type="caution">
    <text evidence="2">The sequence shown here is derived from an EMBL/GenBank/DDBJ whole genome shotgun (WGS) entry which is preliminary data.</text>
</comment>
<feature type="compositionally biased region" description="Basic residues" evidence="1">
    <location>
        <begin position="122"/>
        <end position="136"/>
    </location>
</feature>
<keyword evidence="3" id="KW-1185">Reference proteome</keyword>
<sequence length="155" mass="18040">MDKKIKIRRESEKIKNHEKNQLISDSQRDLLLEKMGVEDFLYQVMSVKTQESIMKTRYREMENEEKSEANCDKENKTNINEEDSLKKLIHTPEVLQPDYGSVKRKKKDTTTFPEVEDTTAVPKKKKTTAVPKKKAQKTSATLDDVIEEVIKTYSS</sequence>
<accession>A0A834XKJ3</accession>